<gene>
    <name evidence="2" type="ORF">C4D60_Mb08t29110</name>
</gene>
<reference evidence="2 3" key="1">
    <citation type="journal article" date="2019" name="Nat. Plants">
        <title>Genome sequencing of Musa balbisiana reveals subgenome evolution and function divergence in polyploid bananas.</title>
        <authorList>
            <person name="Yao X."/>
        </authorList>
    </citation>
    <scope>NUCLEOTIDE SEQUENCE [LARGE SCALE GENOMIC DNA]</scope>
    <source>
        <strain evidence="3">cv. DH-PKW</strain>
        <tissue evidence="2">Leaves</tissue>
    </source>
</reference>
<evidence type="ECO:0000313" key="2">
    <source>
        <dbReference type="EMBL" id="THU70829.1"/>
    </source>
</evidence>
<protein>
    <submittedName>
        <fullName evidence="2">Uncharacterized protein</fullName>
    </submittedName>
</protein>
<sequence length="268" mass="30697">MSERHKDKEMETFVWLVMKAGKRQGDEGKMKHGQGRGTLNIKLGYPSPQGKELCPTNSITIPHRFAWGEERERKHALTCVMQFFFFFLMDLKVKNHSGRGPHTVVSKSCQEQTRENAKGSERYNIFSTWIDGRQREEEKIDEGFEYGQENPSAARARPRRLGFQLFQHGVIPYAHLPHHVSADTSPCITSTAASTFHVAITSSRHTCLTDDPGFYAPRYKKHCLLLLDREPKTKCEKRSYSANGSWLHNGPKQSQVPKDPALRRTELI</sequence>
<organism evidence="2 3">
    <name type="scientific">Musa balbisiana</name>
    <name type="common">Banana</name>
    <dbReference type="NCBI Taxonomy" id="52838"/>
    <lineage>
        <taxon>Eukaryota</taxon>
        <taxon>Viridiplantae</taxon>
        <taxon>Streptophyta</taxon>
        <taxon>Embryophyta</taxon>
        <taxon>Tracheophyta</taxon>
        <taxon>Spermatophyta</taxon>
        <taxon>Magnoliopsida</taxon>
        <taxon>Liliopsida</taxon>
        <taxon>Zingiberales</taxon>
        <taxon>Musaceae</taxon>
        <taxon>Musa</taxon>
    </lineage>
</organism>
<evidence type="ECO:0000256" key="1">
    <source>
        <dbReference type="SAM" id="MobiDB-lite"/>
    </source>
</evidence>
<comment type="caution">
    <text evidence="2">The sequence shown here is derived from an EMBL/GenBank/DDBJ whole genome shotgun (WGS) entry which is preliminary data.</text>
</comment>
<accession>A0A4S8K7D3</accession>
<feature type="region of interest" description="Disordered" evidence="1">
    <location>
        <begin position="241"/>
        <end position="268"/>
    </location>
</feature>
<dbReference type="Proteomes" id="UP000317650">
    <property type="component" value="Chromosome 8"/>
</dbReference>
<dbReference type="EMBL" id="PYDT01000002">
    <property type="protein sequence ID" value="THU70829.1"/>
    <property type="molecule type" value="Genomic_DNA"/>
</dbReference>
<proteinExistence type="predicted"/>
<feature type="compositionally biased region" description="Polar residues" evidence="1">
    <location>
        <begin position="241"/>
        <end position="256"/>
    </location>
</feature>
<keyword evidence="3" id="KW-1185">Reference proteome</keyword>
<evidence type="ECO:0000313" key="3">
    <source>
        <dbReference type="Proteomes" id="UP000317650"/>
    </source>
</evidence>
<dbReference type="AlphaFoldDB" id="A0A4S8K7D3"/>
<name>A0A4S8K7D3_MUSBA</name>